<proteinExistence type="predicted"/>
<organism evidence="1 2">
    <name type="scientific">Macrosiphum euphorbiae</name>
    <name type="common">potato aphid</name>
    <dbReference type="NCBI Taxonomy" id="13131"/>
    <lineage>
        <taxon>Eukaryota</taxon>
        <taxon>Metazoa</taxon>
        <taxon>Ecdysozoa</taxon>
        <taxon>Arthropoda</taxon>
        <taxon>Hexapoda</taxon>
        <taxon>Insecta</taxon>
        <taxon>Pterygota</taxon>
        <taxon>Neoptera</taxon>
        <taxon>Paraneoptera</taxon>
        <taxon>Hemiptera</taxon>
        <taxon>Sternorrhyncha</taxon>
        <taxon>Aphidomorpha</taxon>
        <taxon>Aphidoidea</taxon>
        <taxon>Aphididae</taxon>
        <taxon>Macrosiphini</taxon>
        <taxon>Macrosiphum</taxon>
    </lineage>
</organism>
<dbReference type="EMBL" id="CARXXK010000002">
    <property type="protein sequence ID" value="CAI6354218.1"/>
    <property type="molecule type" value="Genomic_DNA"/>
</dbReference>
<keyword evidence="2" id="KW-1185">Reference proteome</keyword>
<name>A0AAV0WEL1_9HEMI</name>
<evidence type="ECO:0000313" key="2">
    <source>
        <dbReference type="Proteomes" id="UP001160148"/>
    </source>
</evidence>
<evidence type="ECO:0000313" key="1">
    <source>
        <dbReference type="EMBL" id="CAI6354218.1"/>
    </source>
</evidence>
<comment type="caution">
    <text evidence="1">The sequence shown here is derived from an EMBL/GenBank/DDBJ whole genome shotgun (WGS) entry which is preliminary data.</text>
</comment>
<protein>
    <submittedName>
        <fullName evidence="1">Uncharacterized protein</fullName>
    </submittedName>
</protein>
<accession>A0AAV0WEL1</accession>
<gene>
    <name evidence="1" type="ORF">MEUPH1_LOCUS10247</name>
</gene>
<reference evidence="1 2" key="1">
    <citation type="submission" date="2023-01" db="EMBL/GenBank/DDBJ databases">
        <authorList>
            <person name="Whitehead M."/>
        </authorList>
    </citation>
    <scope>NUCLEOTIDE SEQUENCE [LARGE SCALE GENOMIC DNA]</scope>
</reference>
<dbReference type="Proteomes" id="UP001160148">
    <property type="component" value="Unassembled WGS sequence"/>
</dbReference>
<dbReference type="AlphaFoldDB" id="A0AAV0WEL1"/>
<sequence length="80" mass="8784">MHKAPVSEPREVAISQKVGGSRVNGLSVYVGSSRLPYVVVLWFVAMSQQVDCRTVSDHRFDGSGSKLVVGHLLVVPLRFF</sequence>